<accession>A0A0L0DRD0</accession>
<evidence type="ECO:0000313" key="2">
    <source>
        <dbReference type="Proteomes" id="UP000054408"/>
    </source>
</evidence>
<name>A0A0L0DRD0_THETB</name>
<evidence type="ECO:0008006" key="3">
    <source>
        <dbReference type="Google" id="ProtNLM"/>
    </source>
</evidence>
<dbReference type="Proteomes" id="UP000054408">
    <property type="component" value="Unassembled WGS sequence"/>
</dbReference>
<reference evidence="1 2" key="1">
    <citation type="submission" date="2010-05" db="EMBL/GenBank/DDBJ databases">
        <title>The Genome Sequence of Thecamonas trahens ATCC 50062.</title>
        <authorList>
            <consortium name="The Broad Institute Genome Sequencing Platform"/>
            <person name="Russ C."/>
            <person name="Cuomo C."/>
            <person name="Shea T."/>
            <person name="Young S.K."/>
            <person name="Zeng Q."/>
            <person name="Koehrsen M."/>
            <person name="Haas B."/>
            <person name="Borodovsky M."/>
            <person name="Guigo R."/>
            <person name="Alvarado L."/>
            <person name="Berlin A."/>
            <person name="Bochicchio J."/>
            <person name="Borenstein D."/>
            <person name="Chapman S."/>
            <person name="Chen Z."/>
            <person name="Freedman E."/>
            <person name="Gellesch M."/>
            <person name="Goldberg J."/>
            <person name="Griggs A."/>
            <person name="Gujja S."/>
            <person name="Heilman E."/>
            <person name="Heiman D."/>
            <person name="Hepburn T."/>
            <person name="Howarth C."/>
            <person name="Jen D."/>
            <person name="Larson L."/>
            <person name="Mehta T."/>
            <person name="Park D."/>
            <person name="Pearson M."/>
            <person name="Roberts A."/>
            <person name="Saif S."/>
            <person name="Shenoy N."/>
            <person name="Sisk P."/>
            <person name="Stolte C."/>
            <person name="Sykes S."/>
            <person name="Thomson T."/>
            <person name="Walk T."/>
            <person name="White J."/>
            <person name="Yandava C."/>
            <person name="Burger G."/>
            <person name="Gray M.W."/>
            <person name="Holland P.W.H."/>
            <person name="King N."/>
            <person name="Lang F.B.F."/>
            <person name="Roger A.J."/>
            <person name="Ruiz-Trillo I."/>
            <person name="Lander E."/>
            <person name="Nusbaum C."/>
        </authorList>
    </citation>
    <scope>NUCLEOTIDE SEQUENCE [LARGE SCALE GENOMIC DNA]</scope>
    <source>
        <strain evidence="1 2">ATCC 50062</strain>
    </source>
</reference>
<protein>
    <recommendedName>
        <fullName evidence="3">Cupin type-1 domain-containing protein</fullName>
    </recommendedName>
</protein>
<sequence length="185" mass="20102">MALLAAAASAPAIYQSNLVVPIVDVYPDAAIAVARDAPLASSDARGAVIKAALPDSALPSEAHVLYSKRGARRSGDLHPMAQYDYVVSGRALVTRMAFQEIGFRDGQAVGSRIETKASYGPGETIVIDPHTPHVFEFDADTVMLEWWAREPGLHPLRDGYYYIPYRAEIDPTFKSYLADHGLASR</sequence>
<dbReference type="AlphaFoldDB" id="A0A0L0DRD0"/>
<keyword evidence="2" id="KW-1185">Reference proteome</keyword>
<dbReference type="Gene3D" id="2.60.120.10">
    <property type="entry name" value="Jelly Rolls"/>
    <property type="match status" value="1"/>
</dbReference>
<evidence type="ECO:0000313" key="1">
    <source>
        <dbReference type="EMBL" id="KNC54812.1"/>
    </source>
</evidence>
<dbReference type="InterPro" id="IPR014710">
    <property type="entry name" value="RmlC-like_jellyroll"/>
</dbReference>
<dbReference type="GeneID" id="25561407"/>
<gene>
    <name evidence="1" type="ORF">AMSG_01664</name>
</gene>
<dbReference type="RefSeq" id="XP_013761711.1">
    <property type="nucleotide sequence ID" value="XM_013906257.1"/>
</dbReference>
<proteinExistence type="predicted"/>
<dbReference type="eggNOG" id="ENOG502SAAQ">
    <property type="taxonomic scope" value="Eukaryota"/>
</dbReference>
<dbReference type="EMBL" id="GL349438">
    <property type="protein sequence ID" value="KNC54812.1"/>
    <property type="molecule type" value="Genomic_DNA"/>
</dbReference>
<organism evidence="1 2">
    <name type="scientific">Thecamonas trahens ATCC 50062</name>
    <dbReference type="NCBI Taxonomy" id="461836"/>
    <lineage>
        <taxon>Eukaryota</taxon>
        <taxon>Apusozoa</taxon>
        <taxon>Apusomonadida</taxon>
        <taxon>Apusomonadidae</taxon>
        <taxon>Thecamonas</taxon>
    </lineage>
</organism>
<dbReference type="SUPFAM" id="SSF51182">
    <property type="entry name" value="RmlC-like cupins"/>
    <property type="match status" value="1"/>
</dbReference>
<dbReference type="InterPro" id="IPR011051">
    <property type="entry name" value="RmlC_Cupin_sf"/>
</dbReference>
<dbReference type="OrthoDB" id="10264693at2759"/>